<dbReference type="Pfam" id="PF11074">
    <property type="entry name" value="DUF2779"/>
    <property type="match status" value="1"/>
</dbReference>
<name>A0A1J4V8U6_9BACT</name>
<feature type="coiled-coil region" evidence="1">
    <location>
        <begin position="169"/>
        <end position="200"/>
    </location>
</feature>
<reference evidence="3 4" key="1">
    <citation type="journal article" date="2016" name="Environ. Microbiol.">
        <title>Genomic resolution of a cold subsurface aquifer community provides metabolic insights for novel microbes adapted to high CO concentrations.</title>
        <authorList>
            <person name="Probst A.J."/>
            <person name="Castelle C.J."/>
            <person name="Singh A."/>
            <person name="Brown C.T."/>
            <person name="Anantharaman K."/>
            <person name="Sharon I."/>
            <person name="Hug L.A."/>
            <person name="Burstein D."/>
            <person name="Emerson J.B."/>
            <person name="Thomas B.C."/>
            <person name="Banfield J.F."/>
        </authorList>
    </citation>
    <scope>NUCLEOTIDE SEQUENCE [LARGE SCALE GENOMIC DNA]</scope>
    <source>
        <strain evidence="3">CG1_02_43_90</strain>
    </source>
</reference>
<keyword evidence="1" id="KW-0175">Coiled coil</keyword>
<comment type="caution">
    <text evidence="3">The sequence shown here is derived from an EMBL/GenBank/DDBJ whole genome shotgun (WGS) entry which is preliminary data.</text>
</comment>
<protein>
    <recommendedName>
        <fullName evidence="2">DUF2779 domain-containing protein</fullName>
    </recommendedName>
</protein>
<sequence>MTLTKTDFKEYLLCSKCLWLKKKRPEEYTAGEFSLFLQKLIKDGYEVEEYVQKLFPGGVFVSGNKETLMSRTKELLQDTKPIFQATFETSEGLFAKIDILNFNIETGKWDLYEVKASSEIKTDLKHNHIKDVGFQTIVAERAGVNVGQSYLIYINKEYRRSGEVDIDELFIVEDVTERLQEEKEEVKNEIVNALALLKEENISLSECSCLYKSHGQRCDCFFKFNPQVPEYSVHHIVQGNKLRLLLDQDILEIADIPEDFDLTDIQRDKVHLQKTGRAMINTDAISETLSRLVFPIYFLDYETYGTPIPLLDGYKTNQQIVFQVSVHKLQKDGTLEHFEYLAGELQGATKGLLEMLKTCVGPVGSILVWYESFEKGRNMELAELHPEYREFLEDINKRIFDLMKIFKDDYQHPDFYGSASIKKVLPVLLPELSYKSLDIQNGTMALSEWENMIRGGMSDFEIQKTKENLLKYCALDTMAMVEIFKAIS</sequence>
<dbReference type="Proteomes" id="UP000181992">
    <property type="component" value="Unassembled WGS sequence"/>
</dbReference>
<evidence type="ECO:0000313" key="4">
    <source>
        <dbReference type="Proteomes" id="UP000181992"/>
    </source>
</evidence>
<gene>
    <name evidence="3" type="ORF">AUJ77_02630</name>
</gene>
<accession>A0A1J4V8U6</accession>
<proteinExistence type="predicted"/>
<dbReference type="InterPro" id="IPR021301">
    <property type="entry name" value="DUF2779"/>
</dbReference>
<feature type="domain" description="DUF2779" evidence="2">
    <location>
        <begin position="297"/>
        <end position="420"/>
    </location>
</feature>
<evidence type="ECO:0000256" key="1">
    <source>
        <dbReference type="SAM" id="Coils"/>
    </source>
</evidence>
<dbReference type="EMBL" id="MNVN01000015">
    <property type="protein sequence ID" value="OIO30679.1"/>
    <property type="molecule type" value="Genomic_DNA"/>
</dbReference>
<evidence type="ECO:0000259" key="2">
    <source>
        <dbReference type="Pfam" id="PF11074"/>
    </source>
</evidence>
<dbReference type="AlphaFoldDB" id="A0A1J4V8U6"/>
<organism evidence="3 4">
    <name type="scientific">Candidatus Nomurabacteria bacterium CG1_02_43_90</name>
    <dbReference type="NCBI Taxonomy" id="1805281"/>
    <lineage>
        <taxon>Bacteria</taxon>
        <taxon>Candidatus Nomuraibacteriota</taxon>
    </lineage>
</organism>
<evidence type="ECO:0000313" key="3">
    <source>
        <dbReference type="EMBL" id="OIO30679.1"/>
    </source>
</evidence>
<dbReference type="STRING" id="1805281.AUJ77_02630"/>